<sequence>MVAQQQRQQRLARWQQFAKTHGAAFHADLWLQQMEKG</sequence>
<proteinExistence type="predicted"/>
<dbReference type="AlphaFoldDB" id="A0A328TQJ9"/>
<organism evidence="1 2">
    <name type="scientific">Candidatus Erwinia dacicola</name>
    <dbReference type="NCBI Taxonomy" id="252393"/>
    <lineage>
        <taxon>Bacteria</taxon>
        <taxon>Pseudomonadati</taxon>
        <taxon>Pseudomonadota</taxon>
        <taxon>Gammaproteobacteria</taxon>
        <taxon>Enterobacterales</taxon>
        <taxon>Erwiniaceae</taxon>
        <taxon>Erwinia</taxon>
    </lineage>
</organism>
<protein>
    <submittedName>
        <fullName evidence="1">Uncharacterized protein</fullName>
    </submittedName>
</protein>
<name>A0A328TQJ9_9GAMM</name>
<keyword evidence="2" id="KW-1185">Reference proteome</keyword>
<evidence type="ECO:0000313" key="2">
    <source>
        <dbReference type="Proteomes" id="UP000244334"/>
    </source>
</evidence>
<comment type="caution">
    <text evidence="1">The sequence shown here is derived from an EMBL/GenBank/DDBJ whole genome shotgun (WGS) entry which is preliminary data.</text>
</comment>
<accession>A0A328TQJ9</accession>
<dbReference type="Proteomes" id="UP000244334">
    <property type="component" value="Unassembled WGS sequence"/>
</dbReference>
<evidence type="ECO:0000313" key="1">
    <source>
        <dbReference type="EMBL" id="RAP72738.1"/>
    </source>
</evidence>
<dbReference type="EMBL" id="LJAM02000016">
    <property type="protein sequence ID" value="RAP72738.1"/>
    <property type="molecule type" value="Genomic_DNA"/>
</dbReference>
<reference evidence="1" key="1">
    <citation type="submission" date="2018-04" db="EMBL/GenBank/DDBJ databases">
        <title>Genomes of the Obligate Erwinia dacicola and Facultative Enterobacter sp. OLF Endosymbionts of the Olive Fruit fly, Bactrocera oleae.</title>
        <authorList>
            <person name="Estes A.M."/>
            <person name="Hearn D.J."/>
            <person name="Agarwal S."/>
            <person name="Pierson E.A."/>
            <person name="Dunning-Hotopp J.C."/>
        </authorList>
    </citation>
    <scope>NUCLEOTIDE SEQUENCE [LARGE SCALE GENOMIC DNA]</scope>
    <source>
        <strain evidence="1">Oroville</strain>
    </source>
</reference>
<gene>
    <name evidence="1" type="ORF">ACZ87_00444</name>
</gene>